<keyword evidence="2" id="KW-0808">Transferase</keyword>
<name>A0A4R2KP80_9GAMM</name>
<comment type="caution">
    <text evidence="2">The sequence shown here is derived from an EMBL/GenBank/DDBJ whole genome shotgun (WGS) entry which is preliminary data.</text>
</comment>
<keyword evidence="3" id="KW-1185">Reference proteome</keyword>
<dbReference type="PANTHER" id="PTHR42912:SF93">
    <property type="entry name" value="N6-ADENOSINE-METHYLTRANSFERASE TMT1A"/>
    <property type="match status" value="1"/>
</dbReference>
<dbReference type="RefSeq" id="WP_162883913.1">
    <property type="nucleotide sequence ID" value="NZ_QQSW01000010.1"/>
</dbReference>
<dbReference type="AlphaFoldDB" id="A0A4R2KP80"/>
<gene>
    <name evidence="2" type="ORF">EV688_10889</name>
</gene>
<evidence type="ECO:0000259" key="1">
    <source>
        <dbReference type="Pfam" id="PF08241"/>
    </source>
</evidence>
<reference evidence="2 3" key="1">
    <citation type="submission" date="2019-03" db="EMBL/GenBank/DDBJ databases">
        <title>Genomic Encyclopedia of Type Strains, Phase IV (KMG-IV): sequencing the most valuable type-strain genomes for metagenomic binning, comparative biology and taxonomic classification.</title>
        <authorList>
            <person name="Goeker M."/>
        </authorList>
    </citation>
    <scope>NUCLEOTIDE SEQUENCE [LARGE SCALE GENOMIC DNA]</scope>
    <source>
        <strain evidence="2 3">DSM 23344</strain>
    </source>
</reference>
<dbReference type="Pfam" id="PF08241">
    <property type="entry name" value="Methyltransf_11"/>
    <property type="match status" value="1"/>
</dbReference>
<dbReference type="PANTHER" id="PTHR42912">
    <property type="entry name" value="METHYLTRANSFERASE"/>
    <property type="match status" value="1"/>
</dbReference>
<dbReference type="Gene3D" id="3.40.50.150">
    <property type="entry name" value="Vaccinia Virus protein VP39"/>
    <property type="match status" value="1"/>
</dbReference>
<dbReference type="GO" id="GO:0032259">
    <property type="term" value="P:methylation"/>
    <property type="evidence" value="ECO:0007669"/>
    <property type="project" value="UniProtKB-KW"/>
</dbReference>
<dbReference type="InterPro" id="IPR029063">
    <property type="entry name" value="SAM-dependent_MTases_sf"/>
</dbReference>
<dbReference type="GO" id="GO:0008757">
    <property type="term" value="F:S-adenosylmethionine-dependent methyltransferase activity"/>
    <property type="evidence" value="ECO:0007669"/>
    <property type="project" value="InterPro"/>
</dbReference>
<organism evidence="2 3">
    <name type="scientific">Chromatocurvus halotolerans</name>
    <dbReference type="NCBI Taxonomy" id="1132028"/>
    <lineage>
        <taxon>Bacteria</taxon>
        <taxon>Pseudomonadati</taxon>
        <taxon>Pseudomonadota</taxon>
        <taxon>Gammaproteobacteria</taxon>
        <taxon>Cellvibrionales</taxon>
        <taxon>Halieaceae</taxon>
        <taxon>Chromatocurvus</taxon>
    </lineage>
</organism>
<dbReference type="Proteomes" id="UP000294980">
    <property type="component" value="Unassembled WGS sequence"/>
</dbReference>
<dbReference type="CDD" id="cd02440">
    <property type="entry name" value="AdoMet_MTases"/>
    <property type="match status" value="1"/>
</dbReference>
<proteinExistence type="predicted"/>
<dbReference type="SUPFAM" id="SSF53335">
    <property type="entry name" value="S-adenosyl-L-methionine-dependent methyltransferases"/>
    <property type="match status" value="1"/>
</dbReference>
<accession>A0A4R2KP80</accession>
<evidence type="ECO:0000313" key="3">
    <source>
        <dbReference type="Proteomes" id="UP000294980"/>
    </source>
</evidence>
<evidence type="ECO:0000313" key="2">
    <source>
        <dbReference type="EMBL" id="TCO75523.1"/>
    </source>
</evidence>
<dbReference type="EMBL" id="SLWX01000008">
    <property type="protein sequence ID" value="TCO75523.1"/>
    <property type="molecule type" value="Genomic_DNA"/>
</dbReference>
<feature type="domain" description="Methyltransferase type 11" evidence="1">
    <location>
        <begin position="72"/>
        <end position="167"/>
    </location>
</feature>
<dbReference type="InterPro" id="IPR013216">
    <property type="entry name" value="Methyltransf_11"/>
</dbReference>
<sequence>MNNFSPLRSEWTESLARGEQPDAGALRLHLRAIHQDHAGFTETCAQACRDAAGRTSYEWLAEAAPHGEAHVLDLACGSGVLLDILHARNPALSLVGIDMCPEELTLARHRLPWGAARLLQAEAQHLCVLQDDSMDAVLCHWALTLMYPIEPVLGEVRRILKPGGTFAALVDGPMQAAPGYAETHDLIYGHVQAELPDYGTIDLGDPRVRGTDSLIELVRAVFPQADVSVETGVVAMHGTAAEVAEAAAGFFYAAFTLSGARRAQMLTELSHLLCTPATTASADTPARFAMPVNRLLVRP</sequence>
<dbReference type="InterPro" id="IPR050508">
    <property type="entry name" value="Methyltransf_Superfamily"/>
</dbReference>
<keyword evidence="2" id="KW-0489">Methyltransferase</keyword>
<protein>
    <submittedName>
        <fullName evidence="2">Methyltransferase family protein</fullName>
    </submittedName>
</protein>